<evidence type="ECO:0000256" key="1">
    <source>
        <dbReference type="ARBA" id="ARBA00022801"/>
    </source>
</evidence>
<dbReference type="InterPro" id="IPR005181">
    <property type="entry name" value="SASA"/>
</dbReference>
<sequence length="501" mass="54591">MKKGLLYLLVVCQMAFGHSVELRAQAALKLAPAFSDHMVLQRDQPIVIHGTAPAGEKVAVSFSGKTQSAAADDGGKWKVVFSAKRSGGPLQVRVSSGGNELLVNDVLIGDVWLCSGQSNMDFALKNAVGGKDEVAAGHFSPNIRLLKYASTAPGGNVAWDPAMLEKVNRSEVYRGEWKTADAASVAAFSAVGYYFGKQIVAETGVPIGLIQVALGGSPTESWIDSATLAQDGRFAGMLHDWRHSPQVMEWVKQRGGENTLRATSPTQRHTFMPGYNFKAGIAPFTAFPVKGVIWYQGESNVHDVALHAALFEKLVTSWRKHWNAALPFYFVQLSSIDRPHWPEFRDSQRQLALRIAGTGMAVSHDLGDSLDVHPTRKMEIGVRLAKLALHDVYGKKITASGPVLRKAYRDGQSIMLHFGSARALRTLDDKPLQGFELLTTDGRRFAADAAIHRKTISITVPPNLKVTSVLYAYQPFSRANLCNEARLPASTFSISIPKSDL</sequence>
<dbReference type="Pfam" id="PF03629">
    <property type="entry name" value="SASA"/>
    <property type="match status" value="2"/>
</dbReference>
<dbReference type="InterPro" id="IPR036514">
    <property type="entry name" value="SGNH_hydro_sf"/>
</dbReference>
<dbReference type="InterPro" id="IPR013783">
    <property type="entry name" value="Ig-like_fold"/>
</dbReference>
<feature type="domain" description="Sialate O-acetylesterase" evidence="2">
    <location>
        <begin position="110"/>
        <end position="225"/>
    </location>
</feature>
<keyword evidence="4" id="KW-1185">Reference proteome</keyword>
<evidence type="ECO:0000313" key="4">
    <source>
        <dbReference type="Proteomes" id="UP000632339"/>
    </source>
</evidence>
<feature type="domain" description="Sialate O-acetylesterase" evidence="2">
    <location>
        <begin position="288"/>
        <end position="388"/>
    </location>
</feature>
<accession>A0ABQ2I131</accession>
<dbReference type="EMBL" id="BMLI01000001">
    <property type="protein sequence ID" value="GGM95803.1"/>
    <property type="molecule type" value="Genomic_DNA"/>
</dbReference>
<evidence type="ECO:0000259" key="2">
    <source>
        <dbReference type="Pfam" id="PF03629"/>
    </source>
</evidence>
<dbReference type="RefSeq" id="WP_019942871.1">
    <property type="nucleotide sequence ID" value="NZ_BMLI01000001.1"/>
</dbReference>
<proteinExistence type="predicted"/>
<comment type="caution">
    <text evidence="3">The sequence shown here is derived from an EMBL/GenBank/DDBJ whole genome shotgun (WGS) entry which is preliminary data.</text>
</comment>
<gene>
    <name evidence="3" type="ORF">GCM10010967_31620</name>
</gene>
<dbReference type="PANTHER" id="PTHR22901">
    <property type="entry name" value="SIALATE O-ACETYLESTERASE"/>
    <property type="match status" value="1"/>
</dbReference>
<dbReference type="PANTHER" id="PTHR22901:SF0">
    <property type="entry name" value="SIALATE O-ACETYLESTERASE"/>
    <property type="match status" value="1"/>
</dbReference>
<dbReference type="InterPro" id="IPR039329">
    <property type="entry name" value="SIAE"/>
</dbReference>
<reference evidence="4" key="1">
    <citation type="journal article" date="2019" name="Int. J. Syst. Evol. Microbiol.">
        <title>The Global Catalogue of Microorganisms (GCM) 10K type strain sequencing project: providing services to taxonomists for standard genome sequencing and annotation.</title>
        <authorList>
            <consortium name="The Broad Institute Genomics Platform"/>
            <consortium name="The Broad Institute Genome Sequencing Center for Infectious Disease"/>
            <person name="Wu L."/>
            <person name="Ma J."/>
        </authorList>
    </citation>
    <scope>NUCLEOTIDE SEQUENCE [LARGE SCALE GENOMIC DNA]</scope>
    <source>
        <strain evidence="4">CGMCC 1.6375</strain>
    </source>
</reference>
<protein>
    <recommendedName>
        <fullName evidence="2">Sialate O-acetylesterase domain-containing protein</fullName>
    </recommendedName>
</protein>
<organism evidence="3 4">
    <name type="scientific">Dyadobacter beijingensis</name>
    <dbReference type="NCBI Taxonomy" id="365489"/>
    <lineage>
        <taxon>Bacteria</taxon>
        <taxon>Pseudomonadati</taxon>
        <taxon>Bacteroidota</taxon>
        <taxon>Cytophagia</taxon>
        <taxon>Cytophagales</taxon>
        <taxon>Spirosomataceae</taxon>
        <taxon>Dyadobacter</taxon>
    </lineage>
</organism>
<dbReference type="Gene3D" id="2.60.40.10">
    <property type="entry name" value="Immunoglobulins"/>
    <property type="match status" value="1"/>
</dbReference>
<evidence type="ECO:0000313" key="3">
    <source>
        <dbReference type="EMBL" id="GGM95803.1"/>
    </source>
</evidence>
<dbReference type="SUPFAM" id="SSF52266">
    <property type="entry name" value="SGNH hydrolase"/>
    <property type="match status" value="1"/>
</dbReference>
<name>A0ABQ2I131_9BACT</name>
<dbReference type="Gene3D" id="3.40.50.1110">
    <property type="entry name" value="SGNH hydrolase"/>
    <property type="match status" value="1"/>
</dbReference>
<keyword evidence="1" id="KW-0378">Hydrolase</keyword>
<dbReference type="Proteomes" id="UP000632339">
    <property type="component" value="Unassembled WGS sequence"/>
</dbReference>